<comment type="caution">
    <text evidence="1">The sequence shown here is derived from an EMBL/GenBank/DDBJ whole genome shotgun (WGS) entry which is preliminary data.</text>
</comment>
<evidence type="ECO:0000313" key="1">
    <source>
        <dbReference type="EMBL" id="RCX03702.1"/>
    </source>
</evidence>
<dbReference type="Proteomes" id="UP000253517">
    <property type="component" value="Unassembled WGS sequence"/>
</dbReference>
<dbReference type="SUPFAM" id="SSF48452">
    <property type="entry name" value="TPR-like"/>
    <property type="match status" value="1"/>
</dbReference>
<gene>
    <name evidence="1" type="ORF">DES35_102155</name>
</gene>
<dbReference type="Gene3D" id="1.25.40.390">
    <property type="match status" value="1"/>
</dbReference>
<dbReference type="RefSeq" id="WP_114366101.1">
    <property type="nucleotide sequence ID" value="NZ_BHZF01000002.1"/>
</dbReference>
<protein>
    <submittedName>
        <fullName evidence="1">SusD-like starch-binding protein associating with outer membrane</fullName>
    </submittedName>
</protein>
<dbReference type="AlphaFoldDB" id="A0A369A315"/>
<sequence>MKKINLLLTSLLLAGLTVSCSKKWLEDYTEDPTRPIDVSVRVLLPSAQVSYAMAQGDVLPRMTSLFIQQMTGTDRQSLAHQRYAQIGEGDFNQTWGSNGYSGGMKDLKIIIEKTEGTSPNYSGVAKVMMAMYLGLFTDIWGDIPYSEALQGTDNLNPRYDTQQQIYQTIQSLLDEAINELQATTSALKPGAEDLVHGGNLTKWVKTAYSLKARYALHLSKKPGFNPNDVITLANQGIDANADNAMMVFAGPPNTNPWFQFNTQRLAYITQTGTMYDMMKAKNDPRISVYRSADSATMPFYGSQTSPLPFITNHETKFIIAEAKFRAGNFTRNDLVQAVEANMNFLGIPAVDRDAYLTLLPLTPTLEDIMYEKYIAMFSHVEAWTDWRRTDFPTLVPVPGANLPAIPRRLPYPETERLYNDNFINLTGNDAFLKRLWWDE</sequence>
<evidence type="ECO:0000313" key="2">
    <source>
        <dbReference type="Proteomes" id="UP000253517"/>
    </source>
</evidence>
<dbReference type="PROSITE" id="PS51257">
    <property type="entry name" value="PROKAR_LIPOPROTEIN"/>
    <property type="match status" value="1"/>
</dbReference>
<keyword evidence="2" id="KW-1185">Reference proteome</keyword>
<dbReference type="Pfam" id="PF12771">
    <property type="entry name" value="SusD-like_2"/>
    <property type="match status" value="2"/>
</dbReference>
<dbReference type="EMBL" id="QPJS01000002">
    <property type="protein sequence ID" value="RCX03702.1"/>
    <property type="molecule type" value="Genomic_DNA"/>
</dbReference>
<reference evidence="1 2" key="1">
    <citation type="submission" date="2018-07" db="EMBL/GenBank/DDBJ databases">
        <title>Genomic Encyclopedia of Type Strains, Phase IV (KMG-IV): sequencing the most valuable type-strain genomes for metagenomic binning, comparative biology and taxonomic classification.</title>
        <authorList>
            <person name="Goeker M."/>
        </authorList>
    </citation>
    <scope>NUCLEOTIDE SEQUENCE [LARGE SCALE GENOMIC DNA]</scope>
    <source>
        <strain evidence="1 2">DSM 21410</strain>
    </source>
</reference>
<proteinExistence type="predicted"/>
<dbReference type="InterPro" id="IPR011990">
    <property type="entry name" value="TPR-like_helical_dom_sf"/>
</dbReference>
<dbReference type="InterPro" id="IPR041662">
    <property type="entry name" value="SusD-like_2"/>
</dbReference>
<accession>A0A369A315</accession>
<organism evidence="1 2">
    <name type="scientific">Schleiferia thermophila</name>
    <dbReference type="NCBI Taxonomy" id="884107"/>
    <lineage>
        <taxon>Bacteria</taxon>
        <taxon>Pseudomonadati</taxon>
        <taxon>Bacteroidota</taxon>
        <taxon>Flavobacteriia</taxon>
        <taxon>Flavobacteriales</taxon>
        <taxon>Schleiferiaceae</taxon>
        <taxon>Schleiferia</taxon>
    </lineage>
</organism>
<name>A0A369A315_9FLAO</name>